<sequence>MGARTMTIGWLALTFSRFSLTSERTSFVGSKKMSLTYLYLTNYTDFLFNWRHGGEGMGAERVNDLNKTTKMRKPLLLLITFTLANLVSSKTESAWHRLDGDDDTDDDEDTTLINGLKSIDCDFHKRNFCNWQPASVDSADLWQTDNAVIVDSVNSITSSADGDDGFAYVQGGLGAPSMGSLESPELEPQGKKELKFAYRKTASTPILDVCLKPSKSFDLQCIDSISGPGQQQWIRRTVPLPTMTKPFRIVLRARSIHSAEDIIGIDDVKLVEAIPFSGQLTAKQTPPRMKPASQVRKQPSAGIQEMPVSVLNNLRPDGTPPIGLKERDPGGPKAENLQKYMMPLQMSKFGMSSAAGRAEVLFPGANYTAPVPALLPAVVPPPPPPPPQAFPNFPSLSQGFLLGEPVPEKAVMMEPTESCPVLRCSFLQHTCQWHLDNLWNRTDGSVSMEATGVGTITSAPFRAQPEAYFDFELWMSDNAEVAVYQVTDGMESGLMARRGNVEHNGWHRVQTKLHFSLNPIQLKIRGTVPDGNFISISNTKLVNDRDTEISCEPAPPPMPQPMQLPNMFAPSPPILVPPAPLALKDPLDGGGLKFPMMPPPPPMVFMPPAPPVAPPRSIPGGTGFGGSIFEGLKPITPMKSDREQRLAALQGHHPPLQRPSTDFSHSPQPARFDIPARPTTQPRSFQIPNQQESGRPKSVSVASATSEADKKDLLARLGATPAMEAHLRQLAKQFGFDTNTVPDASTMNLLKRFLGNNVLGKLSPGMAPAAHIAETLRPIKPINVDDEAFERVYKESQAAAAAATHGRRLADVVSEPELRGQLLKGVASFVELPKDHDDTAAPLAREHLDFAYQNALSDGQ</sequence>
<name>A0A7E4ZYI8_PANRE</name>
<organism evidence="4 5">
    <name type="scientific">Panagrellus redivivus</name>
    <name type="common">Microworm</name>
    <dbReference type="NCBI Taxonomy" id="6233"/>
    <lineage>
        <taxon>Eukaryota</taxon>
        <taxon>Metazoa</taxon>
        <taxon>Ecdysozoa</taxon>
        <taxon>Nematoda</taxon>
        <taxon>Chromadorea</taxon>
        <taxon>Rhabditida</taxon>
        <taxon>Tylenchina</taxon>
        <taxon>Panagrolaimomorpha</taxon>
        <taxon>Panagrolaimoidea</taxon>
        <taxon>Panagrolaimidae</taxon>
        <taxon>Panagrellus</taxon>
    </lineage>
</organism>
<feature type="region of interest" description="Disordered" evidence="1">
    <location>
        <begin position="652"/>
        <end position="706"/>
    </location>
</feature>
<dbReference type="WBParaSite" id="Pan_g3659.t1">
    <property type="protein sequence ID" value="Pan_g3659.t1"/>
    <property type="gene ID" value="Pan_g3659"/>
</dbReference>
<feature type="compositionally biased region" description="Polar residues" evidence="1">
    <location>
        <begin position="678"/>
        <end position="693"/>
    </location>
</feature>
<reference evidence="5" key="2">
    <citation type="submission" date="2020-10" db="UniProtKB">
        <authorList>
            <consortium name="WormBaseParasite"/>
        </authorList>
    </citation>
    <scope>IDENTIFICATION</scope>
</reference>
<evidence type="ECO:0000256" key="1">
    <source>
        <dbReference type="SAM" id="MobiDB-lite"/>
    </source>
</evidence>
<evidence type="ECO:0000313" key="4">
    <source>
        <dbReference type="Proteomes" id="UP000492821"/>
    </source>
</evidence>
<keyword evidence="4" id="KW-1185">Reference proteome</keyword>
<reference evidence="4" key="1">
    <citation type="journal article" date="2013" name="Genetics">
        <title>The draft genome and transcriptome of Panagrellus redivivus are shaped by the harsh demands of a free-living lifestyle.</title>
        <authorList>
            <person name="Srinivasan J."/>
            <person name="Dillman A.R."/>
            <person name="Macchietto M.G."/>
            <person name="Heikkinen L."/>
            <person name="Lakso M."/>
            <person name="Fracchia K.M."/>
            <person name="Antoshechkin I."/>
            <person name="Mortazavi A."/>
            <person name="Wong G."/>
            <person name="Sternberg P.W."/>
        </authorList>
    </citation>
    <scope>NUCLEOTIDE SEQUENCE [LARGE SCALE GENOMIC DNA]</scope>
    <source>
        <strain evidence="4">MT8872</strain>
    </source>
</reference>
<feature type="compositionally biased region" description="Polar residues" evidence="1">
    <location>
        <begin position="658"/>
        <end position="667"/>
    </location>
</feature>
<dbReference type="SMART" id="SM00137">
    <property type="entry name" value="MAM"/>
    <property type="match status" value="1"/>
</dbReference>
<dbReference type="SUPFAM" id="SSF49899">
    <property type="entry name" value="Concanavalin A-like lectins/glucanases"/>
    <property type="match status" value="1"/>
</dbReference>
<feature type="signal peptide" evidence="2">
    <location>
        <begin position="1"/>
        <end position="21"/>
    </location>
</feature>
<keyword evidence="2" id="KW-0732">Signal</keyword>
<proteinExistence type="predicted"/>
<dbReference type="PROSITE" id="PS50060">
    <property type="entry name" value="MAM_2"/>
    <property type="match status" value="1"/>
</dbReference>
<dbReference type="Pfam" id="PF00629">
    <property type="entry name" value="MAM"/>
    <property type="match status" value="1"/>
</dbReference>
<protein>
    <submittedName>
        <fullName evidence="5">MAM domain-containing protein</fullName>
    </submittedName>
</protein>
<feature type="region of interest" description="Disordered" evidence="1">
    <location>
        <begin position="281"/>
        <end position="300"/>
    </location>
</feature>
<dbReference type="AlphaFoldDB" id="A0A7E4ZYI8"/>
<evidence type="ECO:0000256" key="2">
    <source>
        <dbReference type="SAM" id="SignalP"/>
    </source>
</evidence>
<accession>A0A7E4ZYI8</accession>
<evidence type="ECO:0000313" key="5">
    <source>
        <dbReference type="WBParaSite" id="Pan_g3659.t1"/>
    </source>
</evidence>
<dbReference type="Proteomes" id="UP000492821">
    <property type="component" value="Unassembled WGS sequence"/>
</dbReference>
<dbReference type="InterPro" id="IPR013320">
    <property type="entry name" value="ConA-like_dom_sf"/>
</dbReference>
<feature type="chain" id="PRO_5028918711" evidence="2">
    <location>
        <begin position="22"/>
        <end position="860"/>
    </location>
</feature>
<dbReference type="Gene3D" id="2.60.120.200">
    <property type="match status" value="1"/>
</dbReference>
<dbReference type="InterPro" id="IPR000998">
    <property type="entry name" value="MAM_dom"/>
</dbReference>
<evidence type="ECO:0000259" key="3">
    <source>
        <dbReference type="PROSITE" id="PS50060"/>
    </source>
</evidence>
<dbReference type="GO" id="GO:0016020">
    <property type="term" value="C:membrane"/>
    <property type="evidence" value="ECO:0007669"/>
    <property type="project" value="InterPro"/>
</dbReference>
<feature type="domain" description="MAM" evidence="3">
    <location>
        <begin position="119"/>
        <end position="279"/>
    </location>
</feature>